<dbReference type="AlphaFoldDB" id="A0A484CD77"/>
<dbReference type="EMBL" id="SCKG01000020">
    <property type="protein sequence ID" value="TDG99013.1"/>
    <property type="molecule type" value="Genomic_DNA"/>
</dbReference>
<keyword evidence="2" id="KW-0393">Immunoglobulin domain</keyword>
<name>A0A484CD77_PERFV</name>
<sequence length="265" mass="28580">MEVFVRPLHEFVSLWWTFGGGTKLIIHSGPMDRPSVSLLPPSSEQLSGGLATLACLLTGYSPQGAVVSWELDGTEVTEGVLSSSEEEKSGRYSSSSTLSLSQERWIKGELYSCRVLHHGHSQTLSLHRSQLQEVFVRPLNEFLSLWYTFGGGTKLTVDLGVVRPTLSLLPPSREELQQGSATLVCLASGGFPSAWRLGWKVGGSSSSSGVSHSLEVLGGDAHYSWSSTLSLPVDQWRKAGSVSCEASLNGQSPVTQNLDPDRCSE</sequence>
<evidence type="ECO:0000313" key="5">
    <source>
        <dbReference type="Proteomes" id="UP000295070"/>
    </source>
</evidence>
<dbReference type="InterPro" id="IPR003597">
    <property type="entry name" value="Ig_C1-set"/>
</dbReference>
<organism evidence="4 5">
    <name type="scientific">Perca flavescens</name>
    <name type="common">American yellow perch</name>
    <name type="synonym">Morone flavescens</name>
    <dbReference type="NCBI Taxonomy" id="8167"/>
    <lineage>
        <taxon>Eukaryota</taxon>
        <taxon>Metazoa</taxon>
        <taxon>Chordata</taxon>
        <taxon>Craniata</taxon>
        <taxon>Vertebrata</taxon>
        <taxon>Euteleostomi</taxon>
        <taxon>Actinopterygii</taxon>
        <taxon>Neopterygii</taxon>
        <taxon>Teleostei</taxon>
        <taxon>Neoteleostei</taxon>
        <taxon>Acanthomorphata</taxon>
        <taxon>Eupercaria</taxon>
        <taxon>Perciformes</taxon>
        <taxon>Percoidei</taxon>
        <taxon>Percidae</taxon>
        <taxon>Percinae</taxon>
        <taxon>Perca</taxon>
    </lineage>
</organism>
<dbReference type="PANTHER" id="PTHR23411">
    <property type="entry name" value="TAPASIN"/>
    <property type="match status" value="1"/>
</dbReference>
<dbReference type="PROSITE" id="PS50835">
    <property type="entry name" value="IG_LIKE"/>
    <property type="match status" value="2"/>
</dbReference>
<dbReference type="Proteomes" id="UP000295070">
    <property type="component" value="Chromosome 20"/>
</dbReference>
<dbReference type="SUPFAM" id="SSF48726">
    <property type="entry name" value="Immunoglobulin"/>
    <property type="match status" value="2"/>
</dbReference>
<feature type="domain" description="Ig-like" evidence="3">
    <location>
        <begin position="34"/>
        <end position="125"/>
    </location>
</feature>
<reference evidence="4 5" key="1">
    <citation type="submission" date="2019-01" db="EMBL/GenBank/DDBJ databases">
        <title>A chromosome-scale genome assembly of the yellow perch, Perca flavescens.</title>
        <authorList>
            <person name="Feron R."/>
            <person name="Morvezen R."/>
            <person name="Bestin A."/>
            <person name="Haffray P."/>
            <person name="Klopp C."/>
            <person name="Zahm M."/>
            <person name="Cabau C."/>
            <person name="Roques C."/>
            <person name="Donnadieu C."/>
            <person name="Bouchez O."/>
            <person name="Christie M."/>
            <person name="Larson W."/>
            <person name="Guiguen Y."/>
        </authorList>
    </citation>
    <scope>NUCLEOTIDE SEQUENCE [LARGE SCALE GENOMIC DNA]</scope>
    <source>
        <strain evidence="4">YP-PL-M2</strain>
        <tissue evidence="4">Blood</tissue>
    </source>
</reference>
<evidence type="ECO:0000259" key="3">
    <source>
        <dbReference type="PROSITE" id="PS50835"/>
    </source>
</evidence>
<dbReference type="Pfam" id="PF07654">
    <property type="entry name" value="C1-set"/>
    <property type="match status" value="2"/>
</dbReference>
<dbReference type="InterPro" id="IPR050380">
    <property type="entry name" value="Immune_Resp_Modulators"/>
</dbReference>
<comment type="caution">
    <text evidence="4">The sequence shown here is derived from an EMBL/GenBank/DDBJ whole genome shotgun (WGS) entry which is preliminary data.</text>
</comment>
<accession>A0A484CD77</accession>
<dbReference type="InterPro" id="IPR013783">
    <property type="entry name" value="Ig-like_fold"/>
</dbReference>
<dbReference type="SMART" id="SM00407">
    <property type="entry name" value="IGc1"/>
    <property type="match status" value="2"/>
</dbReference>
<feature type="domain" description="Ig-like" evidence="3">
    <location>
        <begin position="164"/>
        <end position="255"/>
    </location>
</feature>
<dbReference type="FunFam" id="2.60.40.10:FF:000283">
    <property type="entry name" value="Immunoglobulin kappa constant"/>
    <property type="match status" value="2"/>
</dbReference>
<evidence type="ECO:0000313" key="4">
    <source>
        <dbReference type="EMBL" id="TDG99013.1"/>
    </source>
</evidence>
<gene>
    <name evidence="4" type="ORF">EPR50_G00206650</name>
</gene>
<dbReference type="InterPro" id="IPR007110">
    <property type="entry name" value="Ig-like_dom"/>
</dbReference>
<protein>
    <recommendedName>
        <fullName evidence="3">Ig-like domain-containing protein</fullName>
    </recommendedName>
</protein>
<evidence type="ECO:0000256" key="2">
    <source>
        <dbReference type="ARBA" id="ARBA00023319"/>
    </source>
</evidence>
<dbReference type="InterPro" id="IPR036179">
    <property type="entry name" value="Ig-like_dom_sf"/>
</dbReference>
<keyword evidence="1" id="KW-1015">Disulfide bond</keyword>
<dbReference type="STRING" id="8167.A0A484CD77"/>
<proteinExistence type="predicted"/>
<keyword evidence="5" id="KW-1185">Reference proteome</keyword>
<evidence type="ECO:0000256" key="1">
    <source>
        <dbReference type="ARBA" id="ARBA00023157"/>
    </source>
</evidence>
<dbReference type="Gene3D" id="2.60.40.10">
    <property type="entry name" value="Immunoglobulins"/>
    <property type="match status" value="2"/>
</dbReference>